<dbReference type="EMBL" id="LCQD01000038">
    <property type="protein sequence ID" value="KKW10407.1"/>
    <property type="molecule type" value="Genomic_DNA"/>
</dbReference>
<protein>
    <submittedName>
        <fullName evidence="1">Uncharacterized protein</fullName>
    </submittedName>
</protein>
<comment type="caution">
    <text evidence="1">The sequence shown here is derived from an EMBL/GenBank/DDBJ whole genome shotgun (WGS) entry which is preliminary data.</text>
</comment>
<organism evidence="1 2">
    <name type="scientific">Candidatus Gottesmanbacteria bacterium GW2011_GWB1_49_7</name>
    <dbReference type="NCBI Taxonomy" id="1618448"/>
    <lineage>
        <taxon>Bacteria</taxon>
        <taxon>Candidatus Gottesmaniibacteriota</taxon>
    </lineage>
</organism>
<gene>
    <name evidence="1" type="ORF">UY48_C0038G0007</name>
</gene>
<dbReference type="Proteomes" id="UP000034588">
    <property type="component" value="Unassembled WGS sequence"/>
</dbReference>
<evidence type="ECO:0000313" key="1">
    <source>
        <dbReference type="EMBL" id="KKW10407.1"/>
    </source>
</evidence>
<reference evidence="1 2" key="1">
    <citation type="journal article" date="2015" name="Nature">
        <title>rRNA introns, odd ribosomes, and small enigmatic genomes across a large radiation of phyla.</title>
        <authorList>
            <person name="Brown C.T."/>
            <person name="Hug L.A."/>
            <person name="Thomas B.C."/>
            <person name="Sharon I."/>
            <person name="Castelle C.J."/>
            <person name="Singh A."/>
            <person name="Wilkins M.J."/>
            <person name="Williams K.H."/>
            <person name="Banfield J.F."/>
        </authorList>
    </citation>
    <scope>NUCLEOTIDE SEQUENCE [LARGE SCALE GENOMIC DNA]</scope>
</reference>
<name>A0A0G1Y693_9BACT</name>
<proteinExistence type="predicted"/>
<evidence type="ECO:0000313" key="2">
    <source>
        <dbReference type="Proteomes" id="UP000034588"/>
    </source>
</evidence>
<sequence>MSKSLFYVVSYIRICCEDEPCELEEASLQLEQLKLLHPDDIHLIEPEALRFFKMSGGALAKRFNVATNRVR</sequence>
<accession>A0A0G1Y693</accession>
<dbReference type="AlphaFoldDB" id="A0A0G1Y693"/>